<dbReference type="Proteomes" id="UP001525890">
    <property type="component" value="Unassembled WGS sequence"/>
</dbReference>
<proteinExistence type="predicted"/>
<dbReference type="InterPro" id="IPR008638">
    <property type="entry name" value="FhaB/CdiA-like_TPS"/>
</dbReference>
<dbReference type="Pfam" id="PF05860">
    <property type="entry name" value="TPS"/>
    <property type="match status" value="1"/>
</dbReference>
<dbReference type="NCBIfam" id="TIGR01901">
    <property type="entry name" value="adhes_NPXG"/>
    <property type="match status" value="1"/>
</dbReference>
<accession>A0ABT2MZQ9</accession>
<dbReference type="Gene3D" id="2.160.20.10">
    <property type="entry name" value="Single-stranded right-handed beta-helix, Pectin lyase-like"/>
    <property type="match status" value="1"/>
</dbReference>
<comment type="caution">
    <text evidence="2">The sequence shown here is derived from an EMBL/GenBank/DDBJ whole genome shotgun (WGS) entry which is preliminary data.</text>
</comment>
<dbReference type="InterPro" id="IPR012334">
    <property type="entry name" value="Pectin_lyas_fold"/>
</dbReference>
<dbReference type="RefSeq" id="WP_368009664.1">
    <property type="nucleotide sequence ID" value="NZ_JAMXFF010000083.1"/>
</dbReference>
<gene>
    <name evidence="2" type="ORF">NG799_28395</name>
</gene>
<reference evidence="2 3" key="1">
    <citation type="journal article" date="2022" name="Front. Microbiol.">
        <title>High genomic differentiation and limited gene flow indicate recent cryptic speciation within the genus Laspinema (cyanobacteria).</title>
        <authorList>
            <person name="Stanojkovic A."/>
            <person name="Skoupy S."/>
            <person name="Skaloud P."/>
            <person name="Dvorak P."/>
        </authorList>
    </citation>
    <scope>NUCLEOTIDE SEQUENCE [LARGE SCALE GENOMIC DNA]</scope>
    <source>
        <strain evidence="2 3">D2a</strain>
    </source>
</reference>
<feature type="domain" description="Filamentous haemagglutinin FhaB/tRNA nuclease CdiA-like TPS" evidence="1">
    <location>
        <begin position="33"/>
        <end position="147"/>
    </location>
</feature>
<name>A0ABT2MZQ9_9CYAN</name>
<dbReference type="SUPFAM" id="SSF51126">
    <property type="entry name" value="Pectin lyase-like"/>
    <property type="match status" value="1"/>
</dbReference>
<evidence type="ECO:0000259" key="1">
    <source>
        <dbReference type="SMART" id="SM00912"/>
    </source>
</evidence>
<sequence length="1177" mass="117274">MKLDGITFQWLVIFSLLGSLSPLTPTSAQPITPAADGTNTVVTPEGDRLDISGGSLSQDGANLFHSFQQFGLSQGQIANFLSNSEIRNILGRVVGGDASYINGLIQITGGNSNLFLMNPAGILFGANAQLNVMGDFTATTATGIGLGQSWFNGVGDNNYAALVGTPSAFNFSISQPGSIVNLGNLSLEPGQNLTLLGGNVLNSGTLSSPGGTITLAAVPGESLVRISQAGHLLSLEVSNAQSHPTSLMPVSLPELLTGGGTTHANQVQVNPDGTITLTSSGAAIPMTGGTAIASGTLDVSGETGGTVQVLGEKVGAIAGEINASGIQGGGTILLGGEYQGQGPIPTALYTFVSSDSTLNADAGTVGDGGRVILWADDTTRFYGHITARGGAEGGDGGFVEVSGKQDLIFRGIADLSATNGNLGTLLLDPENIIIVDGNGGAEDSELDDYNIFDWDGTGDFTISEQTLESLDGYADITLEASNDITIQDLSDNELTFKSGWGAITFNADANGDGSGSFSMNQGDSILAGKRAVTIYGVNITAGTIRTEDWETKEDGPGGNVTLTAQESIDVSRIRSISANGNAGYIILELTEPGGTIVTGNLEAQTYYNGHGGTVHINANGGDIQTGSIETFANVPLLGSQGGADIIINGGNISVGNLNAGNPGVEDAKYGGSIAISGAGNISTGSIHSAGNLVGGNISITASAGTVAVGNLQSQSNGGDAGNVTLTAMGDIVTSEISSEGHNLGGNINITSELGAINTSAGSLNSYSNYGIAGNVALTANTDITTVEISSKGGEQGGSITLTSNAGEIDSSLGILTSSSEHGNAGNVTLQAEGNIVTNYIRSWAVGDETTKGGNISITSNSGAINTTAGGTLLGEAIISADAAIADISNSFSSDLANLDAYATNGIGGNITLSAPNGITTSHISSFGAANSGNVNVNSTLGDINTNVIFSVSKNGNGGTITLTVPQGNISSNHLASYAAQQGGAINITSGGTLNVGEATINSYSSAGAAGDVTISVANSLTLGGDASRSAIRSEGYTQGGNITINSTTGAIAAPGSLDSFSETGNAGTLSLGANTDITTNGIRSEGYTEGGEITINSNTGAIDASGGELNSYSSAGTAGNVTLTAPGNITTSTIRSEGYTEGGEITITSNTGAIDASGGELNSYSSAGTAGNVTLTA</sequence>
<organism evidence="2 3">
    <name type="scientific">Laspinema palackyanum D2a</name>
    <dbReference type="NCBI Taxonomy" id="2953684"/>
    <lineage>
        <taxon>Bacteria</taxon>
        <taxon>Bacillati</taxon>
        <taxon>Cyanobacteriota</taxon>
        <taxon>Cyanophyceae</taxon>
        <taxon>Oscillatoriophycideae</taxon>
        <taxon>Oscillatoriales</taxon>
        <taxon>Laspinemataceae</taxon>
        <taxon>Laspinema</taxon>
        <taxon>Laspinema palackyanum</taxon>
    </lineage>
</organism>
<dbReference type="SMART" id="SM00912">
    <property type="entry name" value="Haemagg_act"/>
    <property type="match status" value="1"/>
</dbReference>
<evidence type="ECO:0000313" key="2">
    <source>
        <dbReference type="EMBL" id="MCT7970241.1"/>
    </source>
</evidence>
<dbReference type="EMBL" id="JAMXFF010000083">
    <property type="protein sequence ID" value="MCT7970241.1"/>
    <property type="molecule type" value="Genomic_DNA"/>
</dbReference>
<keyword evidence="3" id="KW-1185">Reference proteome</keyword>
<evidence type="ECO:0000313" key="3">
    <source>
        <dbReference type="Proteomes" id="UP001525890"/>
    </source>
</evidence>
<dbReference type="InterPro" id="IPR011050">
    <property type="entry name" value="Pectin_lyase_fold/virulence"/>
</dbReference>
<feature type="non-terminal residue" evidence="2">
    <location>
        <position position="1177"/>
    </location>
</feature>
<protein>
    <submittedName>
        <fullName evidence="2">Filamentous hemagglutinin N-terminal domain-containing protein</fullName>
    </submittedName>
</protein>